<keyword evidence="3" id="KW-1185">Reference proteome</keyword>
<comment type="caution">
    <text evidence="2">The sequence shown here is derived from an EMBL/GenBank/DDBJ whole genome shotgun (WGS) entry which is preliminary data.</text>
</comment>
<gene>
    <name evidence="2" type="ORF">ADL15_40750</name>
</gene>
<evidence type="ECO:0000256" key="1">
    <source>
        <dbReference type="SAM" id="SignalP"/>
    </source>
</evidence>
<protein>
    <submittedName>
        <fullName evidence="2">Uncharacterized protein</fullName>
    </submittedName>
</protein>
<feature type="chain" id="PRO_5039474701" evidence="1">
    <location>
        <begin position="23"/>
        <end position="114"/>
    </location>
</feature>
<sequence length="114" mass="12434">MLMRLVNLAQYGAATLVVPALAVLEAQVAISANPTVWDHVLTFPGVRDMSLTAHAAVAVGDLAGPRLRRYPLHTELMAEQMTAQVVHEAVQMTAIVATRIPTLYRDYPVVLMEL</sequence>
<dbReference type="Proteomes" id="UP000053244">
    <property type="component" value="Unassembled WGS sequence"/>
</dbReference>
<evidence type="ECO:0000313" key="2">
    <source>
        <dbReference type="EMBL" id="KUL25429.1"/>
    </source>
</evidence>
<proteinExistence type="predicted"/>
<organism evidence="2 3">
    <name type="scientific">Actinoplanes awajinensis subsp. mycoplanecinus</name>
    <dbReference type="NCBI Taxonomy" id="135947"/>
    <lineage>
        <taxon>Bacteria</taxon>
        <taxon>Bacillati</taxon>
        <taxon>Actinomycetota</taxon>
        <taxon>Actinomycetes</taxon>
        <taxon>Micromonosporales</taxon>
        <taxon>Micromonosporaceae</taxon>
        <taxon>Actinoplanes</taxon>
    </lineage>
</organism>
<accession>A0A101JEK9</accession>
<dbReference type="AlphaFoldDB" id="A0A101JEK9"/>
<feature type="signal peptide" evidence="1">
    <location>
        <begin position="1"/>
        <end position="22"/>
    </location>
</feature>
<dbReference type="EMBL" id="LLZH01000314">
    <property type="protein sequence ID" value="KUL25429.1"/>
    <property type="molecule type" value="Genomic_DNA"/>
</dbReference>
<reference evidence="2 3" key="1">
    <citation type="submission" date="2015-10" db="EMBL/GenBank/DDBJ databases">
        <authorList>
            <person name="Gilbert D.G."/>
        </authorList>
    </citation>
    <scope>NUCLEOTIDE SEQUENCE [LARGE SCALE GENOMIC DNA]</scope>
    <source>
        <strain evidence="2 3">NRRL B-16712</strain>
    </source>
</reference>
<evidence type="ECO:0000313" key="3">
    <source>
        <dbReference type="Proteomes" id="UP000053244"/>
    </source>
</evidence>
<keyword evidence="1" id="KW-0732">Signal</keyword>
<name>A0A101JEK9_9ACTN</name>